<organism evidence="2 3">
    <name type="scientific">Rhizopus oryzae</name>
    <name type="common">Mucormycosis agent</name>
    <name type="synonym">Rhizopus arrhizus var. delemar</name>
    <dbReference type="NCBI Taxonomy" id="64495"/>
    <lineage>
        <taxon>Eukaryota</taxon>
        <taxon>Fungi</taxon>
        <taxon>Fungi incertae sedis</taxon>
        <taxon>Mucoromycota</taxon>
        <taxon>Mucoromycotina</taxon>
        <taxon>Mucoromycetes</taxon>
        <taxon>Mucorales</taxon>
        <taxon>Mucorineae</taxon>
        <taxon>Rhizopodaceae</taxon>
        <taxon>Rhizopus</taxon>
    </lineage>
</organism>
<dbReference type="AlphaFoldDB" id="A0A9P6X1N1"/>
<accession>A0A9P6X1N1</accession>
<dbReference type="Proteomes" id="UP000716291">
    <property type="component" value="Unassembled WGS sequence"/>
</dbReference>
<feature type="region of interest" description="Disordered" evidence="1">
    <location>
        <begin position="20"/>
        <end position="73"/>
    </location>
</feature>
<dbReference type="OrthoDB" id="10276511at2759"/>
<reference evidence="2" key="1">
    <citation type="journal article" date="2020" name="Microb. Genom.">
        <title>Genetic diversity of clinical and environmental Mucorales isolates obtained from an investigation of mucormycosis cases among solid organ transplant recipients.</title>
        <authorList>
            <person name="Nguyen M.H."/>
            <person name="Kaul D."/>
            <person name="Muto C."/>
            <person name="Cheng S.J."/>
            <person name="Richter R.A."/>
            <person name="Bruno V.M."/>
            <person name="Liu G."/>
            <person name="Beyhan S."/>
            <person name="Sundermann A.J."/>
            <person name="Mounaud S."/>
            <person name="Pasculle A.W."/>
            <person name="Nierman W.C."/>
            <person name="Driscoll E."/>
            <person name="Cumbie R."/>
            <person name="Clancy C.J."/>
            <person name="Dupont C.L."/>
        </authorList>
    </citation>
    <scope>NUCLEOTIDE SEQUENCE</scope>
    <source>
        <strain evidence="2">GL11</strain>
    </source>
</reference>
<evidence type="ECO:0000256" key="1">
    <source>
        <dbReference type="SAM" id="MobiDB-lite"/>
    </source>
</evidence>
<protein>
    <submittedName>
        <fullName evidence="2">Uncharacterized protein</fullName>
    </submittedName>
</protein>
<dbReference type="EMBL" id="JAANQT010002171">
    <property type="protein sequence ID" value="KAG1302997.1"/>
    <property type="molecule type" value="Genomic_DNA"/>
</dbReference>
<evidence type="ECO:0000313" key="3">
    <source>
        <dbReference type="Proteomes" id="UP000716291"/>
    </source>
</evidence>
<evidence type="ECO:0000313" key="2">
    <source>
        <dbReference type="EMBL" id="KAG1302997.1"/>
    </source>
</evidence>
<proteinExistence type="predicted"/>
<sequence length="73" mass="8166">MWFRVRVQRLINEIAAARSETEQLRTTTAQLQNQSSKNHVSSSQPEPLLATASQSSLDFPGHNTVSTLCRNPE</sequence>
<name>A0A9P6X1N1_RHIOR</name>
<feature type="compositionally biased region" description="Polar residues" evidence="1">
    <location>
        <begin position="24"/>
        <end position="73"/>
    </location>
</feature>
<gene>
    <name evidence="2" type="ORF">G6F64_010451</name>
</gene>
<comment type="caution">
    <text evidence="2">The sequence shown here is derived from an EMBL/GenBank/DDBJ whole genome shotgun (WGS) entry which is preliminary data.</text>
</comment>
<keyword evidence="3" id="KW-1185">Reference proteome</keyword>